<reference evidence="1 2" key="1">
    <citation type="submission" date="2021-06" db="EMBL/GenBank/DDBJ databases">
        <title>Caerostris extrusa draft genome.</title>
        <authorList>
            <person name="Kono N."/>
            <person name="Arakawa K."/>
        </authorList>
    </citation>
    <scope>NUCLEOTIDE SEQUENCE [LARGE SCALE GENOMIC DNA]</scope>
</reference>
<accession>A0AAV4UD50</accession>
<comment type="caution">
    <text evidence="1">The sequence shown here is derived from an EMBL/GenBank/DDBJ whole genome shotgun (WGS) entry which is preliminary data.</text>
</comment>
<evidence type="ECO:0000313" key="1">
    <source>
        <dbReference type="EMBL" id="GIY55724.1"/>
    </source>
</evidence>
<organism evidence="1 2">
    <name type="scientific">Caerostris extrusa</name>
    <name type="common">Bark spider</name>
    <name type="synonym">Caerostris bankana</name>
    <dbReference type="NCBI Taxonomy" id="172846"/>
    <lineage>
        <taxon>Eukaryota</taxon>
        <taxon>Metazoa</taxon>
        <taxon>Ecdysozoa</taxon>
        <taxon>Arthropoda</taxon>
        <taxon>Chelicerata</taxon>
        <taxon>Arachnida</taxon>
        <taxon>Araneae</taxon>
        <taxon>Araneomorphae</taxon>
        <taxon>Entelegynae</taxon>
        <taxon>Araneoidea</taxon>
        <taxon>Araneidae</taxon>
        <taxon>Caerostris</taxon>
    </lineage>
</organism>
<dbReference type="AlphaFoldDB" id="A0AAV4UD50"/>
<dbReference type="EMBL" id="BPLR01012665">
    <property type="protein sequence ID" value="GIY55724.1"/>
    <property type="molecule type" value="Genomic_DNA"/>
</dbReference>
<protein>
    <submittedName>
        <fullName evidence="1">Uncharacterized protein</fullName>
    </submittedName>
</protein>
<proteinExistence type="predicted"/>
<sequence>MASQEQTSLIAFVLSPCQGNCVLKAKRSEMRSWGGEEKGWQRILLVCTFSAHPNFPPSPSFSKRVVRKECAEKSKRNSLKSF</sequence>
<name>A0AAV4UD50_CAEEX</name>
<evidence type="ECO:0000313" key="2">
    <source>
        <dbReference type="Proteomes" id="UP001054945"/>
    </source>
</evidence>
<gene>
    <name evidence="1" type="ORF">CEXT_810331</name>
</gene>
<dbReference type="Proteomes" id="UP001054945">
    <property type="component" value="Unassembled WGS sequence"/>
</dbReference>
<keyword evidence="2" id="KW-1185">Reference proteome</keyword>